<dbReference type="SUPFAM" id="SSF52833">
    <property type="entry name" value="Thioredoxin-like"/>
    <property type="match status" value="1"/>
</dbReference>
<dbReference type="SFLD" id="SFLDG01151">
    <property type="entry name" value="Main.2:_Nu-like"/>
    <property type="match status" value="1"/>
</dbReference>
<feature type="domain" description="GST C-terminal" evidence="3">
    <location>
        <begin position="134"/>
        <end position="263"/>
    </location>
</feature>
<evidence type="ECO:0000313" key="4">
    <source>
        <dbReference type="EMBL" id="CQR25175.1"/>
    </source>
</evidence>
<dbReference type="Gene3D" id="3.40.30.10">
    <property type="entry name" value="Glutaredoxin"/>
    <property type="match status" value="1"/>
</dbReference>
<dbReference type="Pfam" id="PF02798">
    <property type="entry name" value="GST_N"/>
    <property type="match status" value="1"/>
</dbReference>
<evidence type="ECO:0000313" key="5">
    <source>
        <dbReference type="Proteomes" id="UP000198604"/>
    </source>
</evidence>
<dbReference type="InterPro" id="IPR004045">
    <property type="entry name" value="Glutathione_S-Trfase_N"/>
</dbReference>
<dbReference type="InterPro" id="IPR004046">
    <property type="entry name" value="GST_C"/>
</dbReference>
<evidence type="ECO:0000259" key="2">
    <source>
        <dbReference type="PROSITE" id="PS50404"/>
    </source>
</evidence>
<reference evidence="5" key="1">
    <citation type="submission" date="2015-03" db="EMBL/GenBank/DDBJ databases">
        <authorList>
            <person name="Urmite Genomes"/>
        </authorList>
    </citation>
    <scope>NUCLEOTIDE SEQUENCE [LARGE SCALE GENOMIC DNA]</scope>
    <source>
        <strain evidence="5">FF10</strain>
    </source>
</reference>
<dbReference type="InterPro" id="IPR036282">
    <property type="entry name" value="Glutathione-S-Trfase_C_sf"/>
</dbReference>
<dbReference type="SFLD" id="SFLDG00358">
    <property type="entry name" value="Main_(cytGST)"/>
    <property type="match status" value="1"/>
</dbReference>
<dbReference type="PROSITE" id="PS50405">
    <property type="entry name" value="GST_CTER"/>
    <property type="match status" value="1"/>
</dbReference>
<dbReference type="SFLD" id="SFLDS00019">
    <property type="entry name" value="Glutathione_Transferase_(cytos"/>
    <property type="match status" value="1"/>
</dbReference>
<dbReference type="SUPFAM" id="SSF47616">
    <property type="entry name" value="GST C-terminal domain-like"/>
    <property type="match status" value="1"/>
</dbReference>
<evidence type="ECO:0000256" key="1">
    <source>
        <dbReference type="RuleBase" id="RU003494"/>
    </source>
</evidence>
<dbReference type="PANTHER" id="PTHR44051:SF22">
    <property type="entry name" value="DISULFIDE-BOND OXIDOREDUCTASE YGHU"/>
    <property type="match status" value="1"/>
</dbReference>
<dbReference type="Proteomes" id="UP000198604">
    <property type="component" value="Unassembled WGS sequence"/>
</dbReference>
<dbReference type="InterPro" id="IPR036249">
    <property type="entry name" value="Thioredoxin-like_sf"/>
</dbReference>
<sequence length="263" mass="29668">MSDYTLPEVWENPSSMGGAWGSLNQPTAGSRFEQQLPVGSNPLQVYSLGTPNGVKVTIFLEELKELGFSQANYDLFKISISEGDQFGSDFVHLNPNSKIPALLDKSGDQDVRVFESASILLYLADKFHAFIPTDFAKRTEVLNWLFWSTGAAPFLGGGFGHFFHYAPEKIEYPINRFAMEAKRQLDLLDKELAKKAYIAGEEYSIADIAIWSWYGQLAQDKLWKNAAAFLNLKEYKYLQAWTQKIAQRPAVQRGLTVEHKAIK</sequence>
<dbReference type="GO" id="GO:0016740">
    <property type="term" value="F:transferase activity"/>
    <property type="evidence" value="ECO:0007669"/>
    <property type="project" value="UniProtKB-KW"/>
</dbReference>
<dbReference type="STRING" id="1608583.BN1356_01518"/>
<accession>A0A0E4H896</accession>
<dbReference type="RefSeq" id="WP_093650746.1">
    <property type="nucleotide sequence ID" value="NZ_CTEN01000003.1"/>
</dbReference>
<evidence type="ECO:0000259" key="3">
    <source>
        <dbReference type="PROSITE" id="PS50405"/>
    </source>
</evidence>
<dbReference type="OrthoDB" id="9770408at2"/>
<feature type="domain" description="GST N-terminal" evidence="2">
    <location>
        <begin position="41"/>
        <end position="131"/>
    </location>
</feature>
<dbReference type="NCBIfam" id="NF008731">
    <property type="entry name" value="PRK11752.1"/>
    <property type="match status" value="1"/>
</dbReference>
<keyword evidence="5" id="KW-1185">Reference proteome</keyword>
<organism evidence="4 5">
    <name type="scientific">Streptococcus varani</name>
    <dbReference type="NCBI Taxonomy" id="1608583"/>
    <lineage>
        <taxon>Bacteria</taxon>
        <taxon>Bacillati</taxon>
        <taxon>Bacillota</taxon>
        <taxon>Bacilli</taxon>
        <taxon>Lactobacillales</taxon>
        <taxon>Streptococcaceae</taxon>
        <taxon>Streptococcus</taxon>
    </lineage>
</organism>
<dbReference type="PROSITE" id="PS50404">
    <property type="entry name" value="GST_NTER"/>
    <property type="match status" value="1"/>
</dbReference>
<comment type="similarity">
    <text evidence="1">Belongs to the GST superfamily.</text>
</comment>
<dbReference type="Gene3D" id="1.20.1050.10">
    <property type="match status" value="1"/>
</dbReference>
<protein>
    <submittedName>
        <fullName evidence="4">Glutathione S-transferase YghU</fullName>
    </submittedName>
</protein>
<dbReference type="AlphaFoldDB" id="A0A0E4H896"/>
<keyword evidence="4" id="KW-0808">Transferase</keyword>
<dbReference type="InterPro" id="IPR040079">
    <property type="entry name" value="Glutathione_S-Trfase"/>
</dbReference>
<dbReference type="InterPro" id="IPR010987">
    <property type="entry name" value="Glutathione-S-Trfase_C-like"/>
</dbReference>
<gene>
    <name evidence="4" type="ORF">BN1356_01518</name>
</gene>
<dbReference type="EMBL" id="CTEN01000003">
    <property type="protein sequence ID" value="CQR25175.1"/>
    <property type="molecule type" value="Genomic_DNA"/>
</dbReference>
<dbReference type="PANTHER" id="PTHR44051">
    <property type="entry name" value="GLUTATHIONE S-TRANSFERASE-RELATED"/>
    <property type="match status" value="1"/>
</dbReference>
<name>A0A0E4H896_9STRE</name>
<dbReference type="CDD" id="cd03048">
    <property type="entry name" value="GST_N_Ure2p_like"/>
    <property type="match status" value="1"/>
</dbReference>
<dbReference type="Pfam" id="PF00043">
    <property type="entry name" value="GST_C"/>
    <property type="match status" value="1"/>
</dbReference>
<proteinExistence type="inferred from homology"/>